<dbReference type="SUPFAM" id="SSF64005">
    <property type="entry name" value="Undecaprenyl diphosphate synthase"/>
    <property type="match status" value="1"/>
</dbReference>
<dbReference type="PANTHER" id="PTHR10291:SF28">
    <property type="entry name" value="UNDECAPRENYL DIPHOSPHATE SYNTHASE"/>
    <property type="match status" value="1"/>
</dbReference>
<dbReference type="InterPro" id="IPR036424">
    <property type="entry name" value="UPP_synth-like_sf"/>
</dbReference>
<dbReference type="AlphaFoldDB" id="A0A831PM92"/>
<dbReference type="InterPro" id="IPR001441">
    <property type="entry name" value="UPP_synth-like"/>
</dbReference>
<name>A0A831PM92_9EURY</name>
<dbReference type="EMBL" id="DSBY01000075">
    <property type="protein sequence ID" value="HDS62852.1"/>
    <property type="molecule type" value="Genomic_DNA"/>
</dbReference>
<dbReference type="PANTHER" id="PTHR10291">
    <property type="entry name" value="DEHYDRODOLICHYL DIPHOSPHATE SYNTHASE FAMILY MEMBER"/>
    <property type="match status" value="1"/>
</dbReference>
<sequence>MIRWYYERRLQRSLTVLPREICFMITEEDMIEAPQKIVEVAGWCRDAGLEAATFHISTDDPGRIAPCLPEIRKIASIGRLNLHIGDRIETTGEGMNVIVAVGKSGREEIAACIRNIAAEEICADEIDEAVIERHLTFRCAPDLVIKTGGNYLTDFLIWQSVYSEFFFLDVNWTLFRKIDFLRALRDFGARKRRFGA</sequence>
<dbReference type="Pfam" id="PF01255">
    <property type="entry name" value="Prenyltransf"/>
    <property type="match status" value="1"/>
</dbReference>
<evidence type="ECO:0000256" key="1">
    <source>
        <dbReference type="ARBA" id="ARBA00022679"/>
    </source>
</evidence>
<protein>
    <submittedName>
        <fullName evidence="2">Di-trans,poly-cis-decaprenylcistransferase</fullName>
    </submittedName>
</protein>
<dbReference type="Gene3D" id="3.40.1180.10">
    <property type="entry name" value="Decaprenyl diphosphate synthase-like"/>
    <property type="match status" value="1"/>
</dbReference>
<dbReference type="GO" id="GO:0016094">
    <property type="term" value="P:polyprenol biosynthetic process"/>
    <property type="evidence" value="ECO:0007669"/>
    <property type="project" value="TreeGrafter"/>
</dbReference>
<dbReference type="GO" id="GO:0045547">
    <property type="term" value="F:ditrans,polycis-polyprenyl diphosphate synthase [(2E,6E)-farnesyl diphosphate specific] activity"/>
    <property type="evidence" value="ECO:0007669"/>
    <property type="project" value="TreeGrafter"/>
</dbReference>
<comment type="caution">
    <text evidence="2">The sequence shown here is derived from an EMBL/GenBank/DDBJ whole genome shotgun (WGS) entry which is preliminary data.</text>
</comment>
<organism evidence="2">
    <name type="scientific">Methanofollis liminatans</name>
    <dbReference type="NCBI Taxonomy" id="2201"/>
    <lineage>
        <taxon>Archaea</taxon>
        <taxon>Methanobacteriati</taxon>
        <taxon>Methanobacteriota</taxon>
        <taxon>Stenosarchaea group</taxon>
        <taxon>Methanomicrobia</taxon>
        <taxon>Methanomicrobiales</taxon>
        <taxon>Methanomicrobiaceae</taxon>
        <taxon>Methanofollis</taxon>
    </lineage>
</organism>
<reference evidence="2" key="1">
    <citation type="journal article" date="2020" name="mSystems">
        <title>Genome- and Community-Level Interaction Insights into Carbon Utilization and Element Cycling Functions of Hydrothermarchaeota in Hydrothermal Sediment.</title>
        <authorList>
            <person name="Zhou Z."/>
            <person name="Liu Y."/>
            <person name="Xu W."/>
            <person name="Pan J."/>
            <person name="Luo Z.H."/>
            <person name="Li M."/>
        </authorList>
    </citation>
    <scope>NUCLEOTIDE SEQUENCE</scope>
    <source>
        <strain evidence="2">SpSt-1183</strain>
    </source>
</reference>
<gene>
    <name evidence="2" type="ORF">ENN52_01715</name>
</gene>
<evidence type="ECO:0000313" key="2">
    <source>
        <dbReference type="EMBL" id="HDS62852.1"/>
    </source>
</evidence>
<accession>A0A831PM92</accession>
<keyword evidence="1" id="KW-0808">Transferase</keyword>
<dbReference type="Proteomes" id="UP000885648">
    <property type="component" value="Unassembled WGS sequence"/>
</dbReference>
<proteinExistence type="predicted"/>